<reference evidence="1 2" key="1">
    <citation type="submission" date="2022-07" db="EMBL/GenBank/DDBJ databases">
        <title>Degradation activity of malathion, p-nitrophenol and potential low-temperature adaptation strategy of Rhodococcus sp. FXJ9.536.</title>
        <authorList>
            <person name="Huang J."/>
            <person name="Huang Y."/>
        </authorList>
    </citation>
    <scope>NUCLEOTIDE SEQUENCE [LARGE SCALE GENOMIC DNA]</scope>
    <source>
        <strain evidence="1 2">FXJ9.536</strain>
    </source>
</reference>
<keyword evidence="2" id="KW-1185">Reference proteome</keyword>
<proteinExistence type="predicted"/>
<dbReference type="Proteomes" id="UP001524501">
    <property type="component" value="Unassembled WGS sequence"/>
</dbReference>
<evidence type="ECO:0000313" key="1">
    <source>
        <dbReference type="EMBL" id="MCQ4122066.1"/>
    </source>
</evidence>
<evidence type="ECO:0000313" key="2">
    <source>
        <dbReference type="Proteomes" id="UP001524501"/>
    </source>
</evidence>
<dbReference type="EMBL" id="JANFQF010000024">
    <property type="protein sequence ID" value="MCQ4122066.1"/>
    <property type="molecule type" value="Genomic_DNA"/>
</dbReference>
<comment type="caution">
    <text evidence="1">The sequence shown here is derived from an EMBL/GenBank/DDBJ whole genome shotgun (WGS) entry which is preliminary data.</text>
</comment>
<accession>A0ABT1QIJ2</accession>
<dbReference type="RefSeq" id="WP_255973250.1">
    <property type="nucleotide sequence ID" value="NZ_JANFQF010000024.1"/>
</dbReference>
<protein>
    <submittedName>
        <fullName evidence="1">Uncharacterized protein</fullName>
    </submittedName>
</protein>
<gene>
    <name evidence="1" type="ORF">NOF53_23375</name>
</gene>
<organism evidence="1 2">
    <name type="scientific">Rhodococcus tibetensis</name>
    <dbReference type="NCBI Taxonomy" id="2965064"/>
    <lineage>
        <taxon>Bacteria</taxon>
        <taxon>Bacillati</taxon>
        <taxon>Actinomycetota</taxon>
        <taxon>Actinomycetes</taxon>
        <taxon>Mycobacteriales</taxon>
        <taxon>Nocardiaceae</taxon>
        <taxon>Rhodococcus</taxon>
    </lineage>
</organism>
<name>A0ABT1QIJ2_9NOCA</name>
<sequence>MTYEGVATSAADVDDVTTTFDAPPSIRSMPELEALVEDLVTLIVGYMAALSIRRVILPLGQPC</sequence>